<dbReference type="PROSITE" id="PS51724">
    <property type="entry name" value="SPOR"/>
    <property type="match status" value="1"/>
</dbReference>
<feature type="transmembrane region" description="Helical" evidence="1">
    <location>
        <begin position="35"/>
        <end position="54"/>
    </location>
</feature>
<dbReference type="Pfam" id="PF05036">
    <property type="entry name" value="SPOR"/>
    <property type="match status" value="1"/>
</dbReference>
<protein>
    <recommendedName>
        <fullName evidence="2">SPOR domain-containing protein</fullName>
    </recommendedName>
</protein>
<keyword evidence="1" id="KW-0472">Membrane</keyword>
<dbReference type="InterPro" id="IPR007730">
    <property type="entry name" value="SPOR-like_dom"/>
</dbReference>
<evidence type="ECO:0000259" key="2">
    <source>
        <dbReference type="PROSITE" id="PS51724"/>
    </source>
</evidence>
<dbReference type="EMBL" id="PCVY01000047">
    <property type="protein sequence ID" value="PIQ86307.1"/>
    <property type="molecule type" value="Genomic_DNA"/>
</dbReference>
<evidence type="ECO:0000313" key="4">
    <source>
        <dbReference type="Proteomes" id="UP000230859"/>
    </source>
</evidence>
<dbReference type="SUPFAM" id="SSF110997">
    <property type="entry name" value="Sporulation related repeat"/>
    <property type="match status" value="1"/>
</dbReference>
<accession>A0A2H0LPK1</accession>
<gene>
    <name evidence="3" type="ORF">COV74_05430</name>
</gene>
<proteinExistence type="predicted"/>
<dbReference type="GO" id="GO:0042834">
    <property type="term" value="F:peptidoglycan binding"/>
    <property type="evidence" value="ECO:0007669"/>
    <property type="project" value="InterPro"/>
</dbReference>
<reference evidence="3 4" key="1">
    <citation type="submission" date="2017-09" db="EMBL/GenBank/DDBJ databases">
        <title>Depth-based differentiation of microbial function through sediment-hosted aquifers and enrichment of novel symbionts in the deep terrestrial subsurface.</title>
        <authorList>
            <person name="Probst A.J."/>
            <person name="Ladd B."/>
            <person name="Jarett J.K."/>
            <person name="Geller-Mcgrath D.E."/>
            <person name="Sieber C.M."/>
            <person name="Emerson J.B."/>
            <person name="Anantharaman K."/>
            <person name="Thomas B.C."/>
            <person name="Malmstrom R."/>
            <person name="Stieglmeier M."/>
            <person name="Klingl A."/>
            <person name="Woyke T."/>
            <person name="Ryan C.M."/>
            <person name="Banfield J.F."/>
        </authorList>
    </citation>
    <scope>NUCLEOTIDE SEQUENCE [LARGE SCALE GENOMIC DNA]</scope>
    <source>
        <strain evidence="3">CG11_big_fil_rev_8_21_14_0_20_45_26</strain>
    </source>
</reference>
<organism evidence="3 4">
    <name type="scientific">Candidatus Abzuiibacterium crystallinum</name>
    <dbReference type="NCBI Taxonomy" id="1974748"/>
    <lineage>
        <taxon>Bacteria</taxon>
        <taxon>Pseudomonadati</taxon>
        <taxon>Candidatus Omnitrophota</taxon>
        <taxon>Candidatus Abzuiibacterium</taxon>
    </lineage>
</organism>
<name>A0A2H0LPK1_9BACT</name>
<dbReference type="AlphaFoldDB" id="A0A2H0LPK1"/>
<comment type="caution">
    <text evidence="3">The sequence shown here is derived from an EMBL/GenBank/DDBJ whole genome shotgun (WGS) entry which is preliminary data.</text>
</comment>
<evidence type="ECO:0000256" key="1">
    <source>
        <dbReference type="SAM" id="Phobius"/>
    </source>
</evidence>
<evidence type="ECO:0000313" key="3">
    <source>
        <dbReference type="EMBL" id="PIQ86307.1"/>
    </source>
</evidence>
<dbReference type="Gene3D" id="3.30.70.1070">
    <property type="entry name" value="Sporulation related repeat"/>
    <property type="match status" value="1"/>
</dbReference>
<dbReference type="InterPro" id="IPR036680">
    <property type="entry name" value="SPOR-like_sf"/>
</dbReference>
<sequence>MLQHELFNESQAGLQGKRVTSFFSENKLVIGFDKVILLSIGCLILFVLVYSFGFERGRRAAEHHFKALTGNVETIPLMKAPQPTVATPSETLPIRQETLSDEAVNQRSVDAIRMTIKSTAPAEITPNTGKYTIQVATILSREKADKEIDRLKRKGFEAFVIERGRFFEVCIGSYPSLTQAKSLLRQFHHEGPYFDAFLRPNPNYMG</sequence>
<keyword evidence="1" id="KW-1133">Transmembrane helix</keyword>
<feature type="domain" description="SPOR" evidence="2">
    <location>
        <begin position="125"/>
        <end position="200"/>
    </location>
</feature>
<dbReference type="Proteomes" id="UP000230859">
    <property type="component" value="Unassembled WGS sequence"/>
</dbReference>
<keyword evidence="1" id="KW-0812">Transmembrane</keyword>